<dbReference type="PROSITE" id="PS51257">
    <property type="entry name" value="PROKAR_LIPOPROTEIN"/>
    <property type="match status" value="1"/>
</dbReference>
<gene>
    <name evidence="2" type="ORF">DES51_102285</name>
</gene>
<accession>A0A318KX68</accession>
<evidence type="ECO:0008006" key="4">
    <source>
        <dbReference type="Google" id="ProtNLM"/>
    </source>
</evidence>
<feature type="signal peptide" evidence="1">
    <location>
        <begin position="1"/>
        <end position="20"/>
    </location>
</feature>
<organism evidence="2 3">
    <name type="scientific">Dielma fastidiosa</name>
    <dbReference type="NCBI Taxonomy" id="1034346"/>
    <lineage>
        <taxon>Bacteria</taxon>
        <taxon>Bacillati</taxon>
        <taxon>Bacillota</taxon>
        <taxon>Erysipelotrichia</taxon>
        <taxon>Erysipelotrichales</taxon>
        <taxon>Erysipelotrichaceae</taxon>
        <taxon>Dielma</taxon>
    </lineage>
</organism>
<reference evidence="2 3" key="1">
    <citation type="submission" date="2018-05" db="EMBL/GenBank/DDBJ databases">
        <title>Genomic Encyclopedia of Type Strains, Phase IV (KMG-IV): sequencing the most valuable type-strain genomes for metagenomic binning, comparative biology and taxonomic classification.</title>
        <authorList>
            <person name="Goeker M."/>
        </authorList>
    </citation>
    <scope>NUCLEOTIDE SEQUENCE [LARGE SCALE GENOMIC DNA]</scope>
    <source>
        <strain evidence="2 3">JC118</strain>
    </source>
</reference>
<keyword evidence="1" id="KW-0732">Signal</keyword>
<dbReference type="EMBL" id="QJKH01000002">
    <property type="protein sequence ID" value="PXX81162.1"/>
    <property type="molecule type" value="Genomic_DNA"/>
</dbReference>
<feature type="chain" id="PRO_5038728844" description="Lipoprotein" evidence="1">
    <location>
        <begin position="21"/>
        <end position="410"/>
    </location>
</feature>
<dbReference type="STRING" id="1034346.GCA_000313565_02282"/>
<dbReference type="AlphaFoldDB" id="A0A318KX68"/>
<dbReference type="Proteomes" id="UP000247612">
    <property type="component" value="Unassembled WGS sequence"/>
</dbReference>
<dbReference type="RefSeq" id="WP_022938585.1">
    <property type="nucleotide sequence ID" value="NZ_CABKRQ010000006.1"/>
</dbReference>
<protein>
    <recommendedName>
        <fullName evidence="4">Lipoprotein</fullName>
    </recommendedName>
</protein>
<evidence type="ECO:0000313" key="2">
    <source>
        <dbReference type="EMBL" id="PXX81162.1"/>
    </source>
</evidence>
<evidence type="ECO:0000256" key="1">
    <source>
        <dbReference type="SAM" id="SignalP"/>
    </source>
</evidence>
<sequence>MKIGKSLLCFLCFLMLTSCAKEKLENSPPAKAEPISVKTELPVYTAKKLLDTEILNMGEHDYLMAQYVENNELYYSAVHLDNENVVNFLCRYDLTDHTVEVLKQLEGNYVINSFVYTEDALIYSKIEPVSEIDNYNRFTVMMETEEGSREIDHGLTTDYISYNAKMHSPQLIKAGEKVFYATEDYTKDYENDSAYNARFVMLDGDKRVDLISENADTEDFMGVYNAYEKIFSYGSKLAVIIKQTPDMQLVTYEDDNKKSEKYIYSDDRQAIYIYDDTTSELKQFQSDKEVEFSCFVDENTLYAIDTSIKIVDNMLFDTETGEFKQVKNDDYFYGYDTVDSWAEGKMLAHSDQSDVTKSTPASYAMLAVNDGLLMSAKIEFDELPETRSRIIKVNDDEILVNTADCFWIIK</sequence>
<evidence type="ECO:0000313" key="3">
    <source>
        <dbReference type="Proteomes" id="UP000247612"/>
    </source>
</evidence>
<name>A0A318KX68_9FIRM</name>
<keyword evidence="3" id="KW-1185">Reference proteome</keyword>
<proteinExistence type="predicted"/>
<comment type="caution">
    <text evidence="2">The sequence shown here is derived from an EMBL/GenBank/DDBJ whole genome shotgun (WGS) entry which is preliminary data.</text>
</comment>